<comment type="similarity">
    <text evidence="1">Belongs to the ParB family.</text>
</comment>
<dbReference type="PANTHER" id="PTHR33375:SF1">
    <property type="entry name" value="CHROMOSOME-PARTITIONING PROTEIN PARB-RELATED"/>
    <property type="match status" value="1"/>
</dbReference>
<proteinExistence type="inferred from homology"/>
<organism evidence="6 7">
    <name type="scientific">Phycisphaera mikurensis (strain NBRC 102666 / KCTC 22515 / FYK2301M01)</name>
    <dbReference type="NCBI Taxonomy" id="1142394"/>
    <lineage>
        <taxon>Bacteria</taxon>
        <taxon>Pseudomonadati</taxon>
        <taxon>Planctomycetota</taxon>
        <taxon>Phycisphaerae</taxon>
        <taxon>Phycisphaerales</taxon>
        <taxon>Phycisphaeraceae</taxon>
        <taxon>Phycisphaera</taxon>
    </lineage>
</organism>
<evidence type="ECO:0000313" key="6">
    <source>
        <dbReference type="EMBL" id="BAM02388.1"/>
    </source>
</evidence>
<sequence>MAAPVRVPPPAAAAALPPREAEAPEVPRGSTEAAVVALPLGEVHPNPLQPRRRFTEEALKGLAESLRVDGFVQPITVRPRPAGGYEIVAGERRWRAAGIAELETVDAVVRPLNDGDAARWALIENVQREDLNPMERARALHDLCETQSLSHAEVAAAVGLSRPAVSNLIRLLGLTPAVQKLVIEDHLKMGHARVLTGIEEPSLQEALAERCVSEGWSVRRLEQEAQRGGPPARRRSDEHAPPAVKAAWLRDLESQLTAGLETPVRVAPGRKRGTGVVTLEYRSLEDFDRLLARLGIQTG</sequence>
<dbReference type="CDD" id="cd16393">
    <property type="entry name" value="SPO0J_N"/>
    <property type="match status" value="1"/>
</dbReference>
<dbReference type="KEGG" id="phm:PSMK_02290"/>
<evidence type="ECO:0000259" key="5">
    <source>
        <dbReference type="SMART" id="SM00470"/>
    </source>
</evidence>
<dbReference type="EMBL" id="AP012338">
    <property type="protein sequence ID" value="BAM02388.1"/>
    <property type="molecule type" value="Genomic_DNA"/>
</dbReference>
<dbReference type="FunFam" id="1.10.10.2830:FF:000001">
    <property type="entry name" value="Chromosome partitioning protein ParB"/>
    <property type="match status" value="1"/>
</dbReference>
<dbReference type="GO" id="GO:0003677">
    <property type="term" value="F:DNA binding"/>
    <property type="evidence" value="ECO:0007669"/>
    <property type="project" value="UniProtKB-KW"/>
</dbReference>
<evidence type="ECO:0000256" key="2">
    <source>
        <dbReference type="ARBA" id="ARBA00022829"/>
    </source>
</evidence>
<dbReference type="HOGENOM" id="CLU_023853_0_0_0"/>
<reference evidence="6 7" key="1">
    <citation type="submission" date="2012-02" db="EMBL/GenBank/DDBJ databases">
        <title>Complete genome sequence of Phycisphaera mikurensis NBRC 102666.</title>
        <authorList>
            <person name="Ankai A."/>
            <person name="Hosoyama A."/>
            <person name="Terui Y."/>
            <person name="Sekine M."/>
            <person name="Fukai R."/>
            <person name="Kato Y."/>
            <person name="Nakamura S."/>
            <person name="Yamada-Narita S."/>
            <person name="Kawakoshi A."/>
            <person name="Fukunaga Y."/>
            <person name="Yamazaki S."/>
            <person name="Fujita N."/>
        </authorList>
    </citation>
    <scope>NUCLEOTIDE SEQUENCE [LARGE SCALE GENOMIC DNA]</scope>
    <source>
        <strain evidence="7">NBRC 102666 / KCTC 22515 / FYK2301M01</strain>
    </source>
</reference>
<dbReference type="InterPro" id="IPR003115">
    <property type="entry name" value="ParB_N"/>
</dbReference>
<dbReference type="Pfam" id="PF23552">
    <property type="entry name" value="ParB_C"/>
    <property type="match status" value="1"/>
</dbReference>
<protein>
    <submittedName>
        <fullName evidence="6">Putative chromosome partitioning protein ParB</fullName>
    </submittedName>
</protein>
<dbReference type="SMART" id="SM00470">
    <property type="entry name" value="ParB"/>
    <property type="match status" value="1"/>
</dbReference>
<evidence type="ECO:0000256" key="3">
    <source>
        <dbReference type="ARBA" id="ARBA00023125"/>
    </source>
</evidence>
<gene>
    <name evidence="6" type="primary">parB</name>
    <name evidence="6" type="ordered locus">PSMK_02290</name>
</gene>
<dbReference type="InterPro" id="IPR050336">
    <property type="entry name" value="Chromosome_partition/occlusion"/>
</dbReference>
<dbReference type="AlphaFoldDB" id="I0IAV0"/>
<dbReference type="Gene3D" id="3.90.1530.30">
    <property type="match status" value="1"/>
</dbReference>
<evidence type="ECO:0000256" key="4">
    <source>
        <dbReference type="SAM" id="MobiDB-lite"/>
    </source>
</evidence>
<feature type="region of interest" description="Disordered" evidence="4">
    <location>
        <begin position="220"/>
        <end position="241"/>
    </location>
</feature>
<keyword evidence="7" id="KW-1185">Reference proteome</keyword>
<dbReference type="Pfam" id="PF02195">
    <property type="entry name" value="ParB_N"/>
    <property type="match status" value="1"/>
</dbReference>
<dbReference type="SUPFAM" id="SSF109709">
    <property type="entry name" value="KorB DNA-binding domain-like"/>
    <property type="match status" value="1"/>
</dbReference>
<keyword evidence="2" id="KW-0159">Chromosome partition</keyword>
<dbReference type="NCBIfam" id="TIGR00180">
    <property type="entry name" value="parB_part"/>
    <property type="match status" value="1"/>
</dbReference>
<feature type="domain" description="ParB-like N-terminal" evidence="5">
    <location>
        <begin position="36"/>
        <end position="126"/>
    </location>
</feature>
<dbReference type="InterPro" id="IPR057240">
    <property type="entry name" value="ParB_dimer_C"/>
</dbReference>
<evidence type="ECO:0000256" key="1">
    <source>
        <dbReference type="ARBA" id="ARBA00006295"/>
    </source>
</evidence>
<dbReference type="GO" id="GO:0007059">
    <property type="term" value="P:chromosome segregation"/>
    <property type="evidence" value="ECO:0007669"/>
    <property type="project" value="UniProtKB-KW"/>
</dbReference>
<dbReference type="Gene3D" id="1.10.10.2830">
    <property type="match status" value="1"/>
</dbReference>
<dbReference type="Pfam" id="PF17762">
    <property type="entry name" value="HTH_ParB"/>
    <property type="match status" value="1"/>
</dbReference>
<dbReference type="InterPro" id="IPR036086">
    <property type="entry name" value="ParB/Sulfiredoxin_sf"/>
</dbReference>
<feature type="compositionally biased region" description="Low complexity" evidence="4">
    <location>
        <begin position="12"/>
        <end position="28"/>
    </location>
</feature>
<dbReference type="eggNOG" id="COG1475">
    <property type="taxonomic scope" value="Bacteria"/>
</dbReference>
<accession>I0IAV0</accession>
<dbReference type="PANTHER" id="PTHR33375">
    <property type="entry name" value="CHROMOSOME-PARTITIONING PROTEIN PARB-RELATED"/>
    <property type="match status" value="1"/>
</dbReference>
<evidence type="ECO:0000313" key="7">
    <source>
        <dbReference type="Proteomes" id="UP000007881"/>
    </source>
</evidence>
<dbReference type="InterPro" id="IPR004437">
    <property type="entry name" value="ParB/RepB/Spo0J"/>
</dbReference>
<dbReference type="STRING" id="1142394.PSMK_02290"/>
<feature type="compositionally biased region" description="Pro residues" evidence="4">
    <location>
        <begin position="1"/>
        <end position="11"/>
    </location>
</feature>
<dbReference type="InterPro" id="IPR041468">
    <property type="entry name" value="HTH_ParB/Spo0J"/>
</dbReference>
<name>I0IAV0_PHYMF</name>
<dbReference type="SUPFAM" id="SSF110849">
    <property type="entry name" value="ParB/Sulfiredoxin"/>
    <property type="match status" value="1"/>
</dbReference>
<dbReference type="GO" id="GO:0005694">
    <property type="term" value="C:chromosome"/>
    <property type="evidence" value="ECO:0007669"/>
    <property type="project" value="TreeGrafter"/>
</dbReference>
<keyword evidence="3" id="KW-0238">DNA-binding</keyword>
<dbReference type="Proteomes" id="UP000007881">
    <property type="component" value="Chromosome"/>
</dbReference>
<feature type="region of interest" description="Disordered" evidence="4">
    <location>
        <begin position="1"/>
        <end position="29"/>
    </location>
</feature>
<dbReference type="FunFam" id="3.90.1530.30:FF:000001">
    <property type="entry name" value="Chromosome partitioning protein ParB"/>
    <property type="match status" value="1"/>
</dbReference>